<dbReference type="EMBL" id="CM044708">
    <property type="protein sequence ID" value="KAI5649789.1"/>
    <property type="molecule type" value="Genomic_DNA"/>
</dbReference>
<reference evidence="2" key="1">
    <citation type="journal article" date="2023" name="Nat. Plants">
        <title>Single-cell RNA sequencing provides a high-resolution roadmap for understanding the multicellular compartmentation of specialized metabolism.</title>
        <authorList>
            <person name="Sun S."/>
            <person name="Shen X."/>
            <person name="Li Y."/>
            <person name="Li Y."/>
            <person name="Wang S."/>
            <person name="Li R."/>
            <person name="Zhang H."/>
            <person name="Shen G."/>
            <person name="Guo B."/>
            <person name="Wei J."/>
            <person name="Xu J."/>
            <person name="St-Pierre B."/>
            <person name="Chen S."/>
            <person name="Sun C."/>
        </authorList>
    </citation>
    <scope>NUCLEOTIDE SEQUENCE [LARGE SCALE GENOMIC DNA]</scope>
</reference>
<keyword evidence="2" id="KW-1185">Reference proteome</keyword>
<protein>
    <submittedName>
        <fullName evidence="1">Uncharacterized protein</fullName>
    </submittedName>
</protein>
<gene>
    <name evidence="1" type="ORF">M9H77_35794</name>
</gene>
<name>A0ACB9ZQ11_CATRO</name>
<accession>A0ACB9ZQ11</accession>
<proteinExistence type="predicted"/>
<comment type="caution">
    <text evidence="1">The sequence shown here is derived from an EMBL/GenBank/DDBJ whole genome shotgun (WGS) entry which is preliminary data.</text>
</comment>
<evidence type="ECO:0000313" key="2">
    <source>
        <dbReference type="Proteomes" id="UP001060085"/>
    </source>
</evidence>
<dbReference type="Proteomes" id="UP001060085">
    <property type="component" value="Linkage Group LG08"/>
</dbReference>
<organism evidence="1 2">
    <name type="scientific">Catharanthus roseus</name>
    <name type="common">Madagascar periwinkle</name>
    <name type="synonym">Vinca rosea</name>
    <dbReference type="NCBI Taxonomy" id="4058"/>
    <lineage>
        <taxon>Eukaryota</taxon>
        <taxon>Viridiplantae</taxon>
        <taxon>Streptophyta</taxon>
        <taxon>Embryophyta</taxon>
        <taxon>Tracheophyta</taxon>
        <taxon>Spermatophyta</taxon>
        <taxon>Magnoliopsida</taxon>
        <taxon>eudicotyledons</taxon>
        <taxon>Gunneridae</taxon>
        <taxon>Pentapetalae</taxon>
        <taxon>asterids</taxon>
        <taxon>lamiids</taxon>
        <taxon>Gentianales</taxon>
        <taxon>Apocynaceae</taxon>
        <taxon>Rauvolfioideae</taxon>
        <taxon>Vinceae</taxon>
        <taxon>Catharanthinae</taxon>
        <taxon>Catharanthus</taxon>
    </lineage>
</organism>
<sequence length="269" mass="29681">MASLESGDVHHFQMLQLNSITPPPPPPPQHHQHHAASSSSEASGRPLERCTSCGSIKRRSPSSIPSLQEPSPKRAALHHSDAPAGNAVGSSNPKQAVLGRSVSDITSYMGTQEINPQSEEISKNNSLPPLPPILERSISDPNLSNYQPVEDPIPSKPPAARTLFPPPGSEQESSHSRKLSRIQEKMQKFCQWVEKVASEEDMNEDNCSLADDNKSPKEMSENEPETARPAQEAIWVEEKGENLMIHFKCPCSRGYEVFISGKKCYYRLI</sequence>
<evidence type="ECO:0000313" key="1">
    <source>
        <dbReference type="EMBL" id="KAI5649789.1"/>
    </source>
</evidence>